<protein>
    <submittedName>
        <fullName evidence="1">HD domain-containing protein</fullName>
    </submittedName>
</protein>
<evidence type="ECO:0000313" key="1">
    <source>
        <dbReference type="EMBL" id="TYB32105.1"/>
    </source>
</evidence>
<dbReference type="AlphaFoldDB" id="A0A5D0MJJ6"/>
<keyword evidence="2" id="KW-1185">Reference proteome</keyword>
<dbReference type="SUPFAM" id="SSF109604">
    <property type="entry name" value="HD-domain/PDEase-like"/>
    <property type="match status" value="1"/>
</dbReference>
<evidence type="ECO:0000313" key="2">
    <source>
        <dbReference type="Proteomes" id="UP000324143"/>
    </source>
</evidence>
<proteinExistence type="predicted"/>
<dbReference type="Gene3D" id="1.10.3210.10">
    <property type="entry name" value="Hypothetical protein af1432"/>
    <property type="match status" value="1"/>
</dbReference>
<accession>A0A5D0MJJ6</accession>
<gene>
    <name evidence="1" type="ORF">FXF47_00545</name>
</gene>
<comment type="caution">
    <text evidence="1">The sequence shown here is derived from an EMBL/GenBank/DDBJ whole genome shotgun (WGS) entry which is preliminary data.</text>
</comment>
<organism evidence="1 2">
    <name type="scientific">Candidatus Mcinerneyibacterium aminivorans</name>
    <dbReference type="NCBI Taxonomy" id="2703815"/>
    <lineage>
        <taxon>Bacteria</taxon>
        <taxon>Candidatus Macinerneyibacteriota</taxon>
        <taxon>Candidatus Mcinerneyibacteria</taxon>
        <taxon>Candidatus Mcinerneyibacteriales</taxon>
        <taxon>Candidatus Mcinerneyibacteriaceae</taxon>
        <taxon>Candidatus Mcinerneyibacterium</taxon>
    </lineage>
</organism>
<dbReference type="EMBL" id="VSIX01000004">
    <property type="protein sequence ID" value="TYB32105.1"/>
    <property type="molecule type" value="Genomic_DNA"/>
</dbReference>
<dbReference type="Pfam" id="PF13328">
    <property type="entry name" value="HD_4"/>
    <property type="match status" value="1"/>
</dbReference>
<sequence>MRFYDNHFKKNKEEGMEEAVKYLIIAILENNDTERPILMHSLRVGYRLEEYNYETNLIIAGILHDIVIETHVTNKDIANNFDPEIAKLIKAYSLYDDFTEILEQYDLNYPVDYKFVKNLLVLKCIDYADILKHYSVAIHTEEYIHKLRKFKNRFHEILKNEPGYNQFLEQYEKLNENRKYHADNF</sequence>
<dbReference type="Proteomes" id="UP000324143">
    <property type="component" value="Unassembled WGS sequence"/>
</dbReference>
<reference evidence="1" key="1">
    <citation type="submission" date="2019-08" db="EMBL/GenBank/DDBJ databases">
        <title>Genomic characterization of a novel candidate phylum (ARYD3) from a high temperature, high salinity tertiary oil reservoir in north central Oklahoma, USA.</title>
        <authorList>
            <person name="Youssef N.H."/>
            <person name="Yadav A."/>
            <person name="Elshahed M.S."/>
        </authorList>
    </citation>
    <scope>NUCLEOTIDE SEQUENCE [LARGE SCALE GENOMIC DNA]</scope>
    <source>
        <strain evidence="1">ARYD3</strain>
    </source>
</reference>
<name>A0A5D0MJJ6_9BACT</name>